<name>A0A7Y8BJD1_9PSED</name>
<comment type="caution">
    <text evidence="1">The sequence shown here is derived from an EMBL/GenBank/DDBJ whole genome shotgun (WGS) entry which is preliminary data.</text>
</comment>
<sequence>MEADPLCLVFIPALVAVLRAAEERKGSPLTEAEVCNIRDQAVCITLPFSVALDMEKERGYPDIASENCWSEWKKARELI</sequence>
<proteinExistence type="predicted"/>
<reference evidence="1 2" key="1">
    <citation type="submission" date="2020-04" db="EMBL/GenBank/DDBJ databases">
        <title>Molecular characterization of pseudomonads from Agaricus bisporus reveal novel blotch 2 pathogens in Western Europe.</title>
        <authorList>
            <person name="Taparia T."/>
            <person name="Krijger M."/>
            <person name="Haynes E."/>
            <person name="Elpinstone J.G."/>
            <person name="Noble R."/>
            <person name="Van Der Wolf J."/>
        </authorList>
    </citation>
    <scope>NUCLEOTIDE SEQUENCE [LARGE SCALE GENOMIC DNA]</scope>
    <source>
        <strain evidence="1 2">F1001</strain>
    </source>
</reference>
<dbReference type="Proteomes" id="UP000582981">
    <property type="component" value="Unassembled WGS sequence"/>
</dbReference>
<accession>A0A7Y8BJD1</accession>
<evidence type="ECO:0000313" key="1">
    <source>
        <dbReference type="EMBL" id="NWB45855.1"/>
    </source>
</evidence>
<dbReference type="AlphaFoldDB" id="A0A7Y8BJD1"/>
<dbReference type="RefSeq" id="WP_177143494.1">
    <property type="nucleotide sequence ID" value="NZ_JACAPU010000006.1"/>
</dbReference>
<protein>
    <submittedName>
        <fullName evidence="1">Uncharacterized protein</fullName>
    </submittedName>
</protein>
<evidence type="ECO:0000313" key="2">
    <source>
        <dbReference type="Proteomes" id="UP000582981"/>
    </source>
</evidence>
<gene>
    <name evidence="1" type="ORF">HX829_05060</name>
</gene>
<organism evidence="1 2">
    <name type="scientific">Pseudomonas gingeri</name>
    <dbReference type="NCBI Taxonomy" id="117681"/>
    <lineage>
        <taxon>Bacteria</taxon>
        <taxon>Pseudomonadati</taxon>
        <taxon>Pseudomonadota</taxon>
        <taxon>Gammaproteobacteria</taxon>
        <taxon>Pseudomonadales</taxon>
        <taxon>Pseudomonadaceae</taxon>
        <taxon>Pseudomonas</taxon>
    </lineage>
</organism>
<dbReference type="EMBL" id="JACAPU010000006">
    <property type="protein sequence ID" value="NWB45855.1"/>
    <property type="molecule type" value="Genomic_DNA"/>
</dbReference>